<gene>
    <name evidence="4" type="ORF">HDA44_004238</name>
</gene>
<dbReference type="GO" id="GO:0005829">
    <property type="term" value="C:cytosol"/>
    <property type="evidence" value="ECO:0007669"/>
    <property type="project" value="TreeGrafter"/>
</dbReference>
<evidence type="ECO:0000259" key="3">
    <source>
        <dbReference type="Pfam" id="PF19278"/>
    </source>
</evidence>
<dbReference type="GO" id="GO:0006749">
    <property type="term" value="P:glutathione metabolic process"/>
    <property type="evidence" value="ECO:0007669"/>
    <property type="project" value="TreeGrafter"/>
</dbReference>
<evidence type="ECO:0000313" key="4">
    <source>
        <dbReference type="EMBL" id="MBB5980897.1"/>
    </source>
</evidence>
<comment type="caution">
    <text evidence="4">The sequence shown here is derived from an EMBL/GenBank/DDBJ whole genome shotgun (WGS) entry which is preliminary data.</text>
</comment>
<reference evidence="4 5" key="1">
    <citation type="submission" date="2020-08" db="EMBL/GenBank/DDBJ databases">
        <title>Sequencing the genomes of 1000 actinobacteria strains.</title>
        <authorList>
            <person name="Klenk H.-P."/>
        </authorList>
    </citation>
    <scope>NUCLEOTIDE SEQUENCE [LARGE SCALE GENOMIC DNA]</scope>
    <source>
        <strain evidence="4 5">DSM 17294</strain>
    </source>
</reference>
<dbReference type="GO" id="GO:0047423">
    <property type="term" value="F:N-methylhydantoinase (ATP-hydrolyzing) activity"/>
    <property type="evidence" value="ECO:0007669"/>
    <property type="project" value="UniProtKB-EC"/>
</dbReference>
<dbReference type="PANTHER" id="PTHR11365:SF23">
    <property type="entry name" value="HYPOTHETICAL 5-OXOPROLINASE (EUROFUNG)-RELATED"/>
    <property type="match status" value="1"/>
</dbReference>
<dbReference type="AlphaFoldDB" id="A0A841DXG0"/>
<dbReference type="InterPro" id="IPR045079">
    <property type="entry name" value="Oxoprolinase-like"/>
</dbReference>
<dbReference type="InterPro" id="IPR002821">
    <property type="entry name" value="Hydantoinase_A"/>
</dbReference>
<dbReference type="Pfam" id="PF01968">
    <property type="entry name" value="Hydantoinase_A"/>
    <property type="match status" value="1"/>
</dbReference>
<accession>A0A841DXG0</accession>
<protein>
    <submittedName>
        <fullName evidence="4">N-methylhydantoinase A</fullName>
        <ecNumber evidence="4">3.5.2.14</ecNumber>
    </submittedName>
</protein>
<feature type="domain" description="Hydantoinase/oxoprolinase N-terminal" evidence="2">
    <location>
        <begin position="13"/>
        <end position="186"/>
    </location>
</feature>
<feature type="domain" description="Hydantoinase A/oxoprolinase" evidence="1">
    <location>
        <begin position="208"/>
        <end position="495"/>
    </location>
</feature>
<evidence type="ECO:0000259" key="1">
    <source>
        <dbReference type="Pfam" id="PF01968"/>
    </source>
</evidence>
<dbReference type="InterPro" id="IPR008040">
    <property type="entry name" value="Hydant_A_N"/>
</dbReference>
<dbReference type="GO" id="GO:0017168">
    <property type="term" value="F:5-oxoprolinase (ATP-hydrolyzing) activity"/>
    <property type="evidence" value="ECO:0007669"/>
    <property type="project" value="TreeGrafter"/>
</dbReference>
<dbReference type="EMBL" id="JACHNF010000001">
    <property type="protein sequence ID" value="MBB5980897.1"/>
    <property type="molecule type" value="Genomic_DNA"/>
</dbReference>
<proteinExistence type="predicted"/>
<dbReference type="Pfam" id="PF19278">
    <property type="entry name" value="Hydant_A_C"/>
    <property type="match status" value="1"/>
</dbReference>
<dbReference type="Pfam" id="PF05378">
    <property type="entry name" value="Hydant_A_N"/>
    <property type="match status" value="1"/>
</dbReference>
<keyword evidence="4" id="KW-0378">Hydrolase</keyword>
<dbReference type="InterPro" id="IPR049517">
    <property type="entry name" value="ACX-like_C"/>
</dbReference>
<dbReference type="Proteomes" id="UP000558997">
    <property type="component" value="Unassembled WGS sequence"/>
</dbReference>
<organism evidence="4 5">
    <name type="scientific">Kribbella solani</name>
    <dbReference type="NCBI Taxonomy" id="236067"/>
    <lineage>
        <taxon>Bacteria</taxon>
        <taxon>Bacillati</taxon>
        <taxon>Actinomycetota</taxon>
        <taxon>Actinomycetes</taxon>
        <taxon>Propionibacteriales</taxon>
        <taxon>Kribbellaceae</taxon>
        <taxon>Kribbella</taxon>
    </lineage>
</organism>
<evidence type="ECO:0000259" key="2">
    <source>
        <dbReference type="Pfam" id="PF05378"/>
    </source>
</evidence>
<dbReference type="RefSeq" id="WP_184836968.1">
    <property type="nucleotide sequence ID" value="NZ_BAAAVN010000003.1"/>
</dbReference>
<name>A0A841DXG0_9ACTN</name>
<feature type="domain" description="Acetophenone carboxylase-like C-terminal" evidence="3">
    <location>
        <begin position="513"/>
        <end position="678"/>
    </location>
</feature>
<sequence>MTAAKSPGLVGTRVAVDVGGTFIDLIQYDPLTGQVAVEKQPSNPDTLADEVLAGLRRLPVSTADVALLIHGSTVAVNTIVQESGARVGVVTTRGFRDVTEIGSGARLEMLNWVYQPPRPLVPRHLRLEVDERMDADGVEIQPLSQDQLLQAVDQLVDEGVEAVAVCFLHSYRNPVHEQEAATAISERYPDLRVTISSDISGEWNELNRFSTAILNAYVQPRFGSYITELLGKLRAEDYENRLPVMQSNGGVIDAARAAELPIRTVQSGPAGGVIGAGLIARSLGLTDVICGDVGGTTYDVAVIRDGAAEERSMMVLNGRPVLSASIDIESIGSGGGSIAWLDPAGALRVGPESAGARPGPVSFGLGGTVPTVTDAQVVLGWLDPDSYLGERMRLDAEGARAAIDRDIASPLGITVEDAAAGILTMAVSKMADAIRRVTIERGVDPRDFTMLSYGGGGGLFAAAVAEQAQCPRVVVPLNPAVFSAWGLLSADFREDKSKTIAAALEEAVAGDFVASVTELEADCTAVLTALGLADSEVAARSRADLRFAGQEHTVTVEIDPAWTESDLIRELSARFSARHKLLYGHADDGAAVELVTLRTTAIAHNPRPRRSLVQPQGAMAPVRHQSVVFAKDRGAEQVPVYARADLNPAEPVPGPAIITEWNTTILVPPTWTAVVLEHGELSLEKESV</sequence>
<dbReference type="PANTHER" id="PTHR11365">
    <property type="entry name" value="5-OXOPROLINASE RELATED"/>
    <property type="match status" value="1"/>
</dbReference>
<dbReference type="EC" id="3.5.2.14" evidence="4"/>
<evidence type="ECO:0000313" key="5">
    <source>
        <dbReference type="Proteomes" id="UP000558997"/>
    </source>
</evidence>
<keyword evidence="5" id="KW-1185">Reference proteome</keyword>